<evidence type="ECO:0000313" key="2">
    <source>
        <dbReference type="Proteomes" id="UP000177810"/>
    </source>
</evidence>
<reference evidence="1 2" key="1">
    <citation type="journal article" date="2016" name="Nat. Commun.">
        <title>Thousands of microbial genomes shed light on interconnected biogeochemical processes in an aquifer system.</title>
        <authorList>
            <person name="Anantharaman K."/>
            <person name="Brown C.T."/>
            <person name="Hug L.A."/>
            <person name="Sharon I."/>
            <person name="Castelle C.J."/>
            <person name="Probst A.J."/>
            <person name="Thomas B.C."/>
            <person name="Singh A."/>
            <person name="Wilkins M.J."/>
            <person name="Karaoz U."/>
            <person name="Brodie E.L."/>
            <person name="Williams K.H."/>
            <person name="Hubbard S.S."/>
            <person name="Banfield J.F."/>
        </authorList>
    </citation>
    <scope>NUCLEOTIDE SEQUENCE [LARGE SCALE GENOMIC DNA]</scope>
</reference>
<dbReference type="NCBIfam" id="TIGR02081">
    <property type="entry name" value="metW"/>
    <property type="match status" value="1"/>
</dbReference>
<evidence type="ECO:0000313" key="1">
    <source>
        <dbReference type="EMBL" id="OGZ33243.1"/>
    </source>
</evidence>
<dbReference type="InterPro" id="IPR010743">
    <property type="entry name" value="Methionine_synth_MetW"/>
</dbReference>
<accession>A0A1G2F5I7</accession>
<dbReference type="SUPFAM" id="SSF53335">
    <property type="entry name" value="S-adenosyl-L-methionine-dependent methyltransferases"/>
    <property type="match status" value="1"/>
</dbReference>
<dbReference type="STRING" id="1801990.A2V69_03795"/>
<dbReference type="InterPro" id="IPR029063">
    <property type="entry name" value="SAM-dependent_MTases_sf"/>
</dbReference>
<dbReference type="AlphaFoldDB" id="A0A1G2F5I7"/>
<dbReference type="Proteomes" id="UP000177810">
    <property type="component" value="Unassembled WGS sequence"/>
</dbReference>
<dbReference type="EMBL" id="MHMT01000002">
    <property type="protein sequence ID" value="OGZ33243.1"/>
    <property type="molecule type" value="Genomic_DNA"/>
</dbReference>
<dbReference type="Pfam" id="PF07021">
    <property type="entry name" value="MetW"/>
    <property type="match status" value="1"/>
</dbReference>
<dbReference type="Gene3D" id="3.40.50.150">
    <property type="entry name" value="Vaccinia Virus protein VP39"/>
    <property type="match status" value="1"/>
</dbReference>
<gene>
    <name evidence="1" type="ORF">A2V69_03795</name>
</gene>
<sequence length="193" mass="21743">MKADHQIISQIISAGAHVLDLGCGSGELLAFLTQEKKALVQGIELDEDQMHQCVERGLTVLQGDIESGLVDYPDKSFDFVILNQIMQEIKKADFVIQESLRVGKRVIVGFPNFAHITARLTLLLAGKTPINEALPHYWFETPNIRFLTINDFIDYCSKKNIIIEQKFFLGKSKLINFLPNLLALNALFVITKK</sequence>
<protein>
    <submittedName>
        <fullName evidence="1">Methionine biosynthesis protein MetW</fullName>
    </submittedName>
</protein>
<proteinExistence type="predicted"/>
<comment type="caution">
    <text evidence="1">The sequence shown here is derived from an EMBL/GenBank/DDBJ whole genome shotgun (WGS) entry which is preliminary data.</text>
</comment>
<organism evidence="1 2">
    <name type="scientific">Candidatus Portnoybacteria bacterium RBG_13_40_8</name>
    <dbReference type="NCBI Taxonomy" id="1801990"/>
    <lineage>
        <taxon>Bacteria</taxon>
        <taxon>Candidatus Portnoyibacteriota</taxon>
    </lineage>
</organism>
<dbReference type="CDD" id="cd02440">
    <property type="entry name" value="AdoMet_MTases"/>
    <property type="match status" value="1"/>
</dbReference>
<name>A0A1G2F5I7_9BACT</name>